<reference evidence="1" key="1">
    <citation type="submission" date="2020-05" db="EMBL/GenBank/DDBJ databases">
        <title>Phylogenomic resolution of chytrid fungi.</title>
        <authorList>
            <person name="Stajich J.E."/>
            <person name="Amses K."/>
            <person name="Simmons R."/>
            <person name="Seto K."/>
            <person name="Myers J."/>
            <person name="Bonds A."/>
            <person name="Quandt C.A."/>
            <person name="Barry K."/>
            <person name="Liu P."/>
            <person name="Grigoriev I."/>
            <person name="Longcore J.E."/>
            <person name="James T.Y."/>
        </authorList>
    </citation>
    <scope>NUCLEOTIDE SEQUENCE</scope>
    <source>
        <strain evidence="1">PLAUS21</strain>
    </source>
</reference>
<evidence type="ECO:0000313" key="2">
    <source>
        <dbReference type="Proteomes" id="UP001210925"/>
    </source>
</evidence>
<protein>
    <submittedName>
        <fullName evidence="1">Uncharacterized protein</fullName>
    </submittedName>
</protein>
<comment type="caution">
    <text evidence="1">The sequence shown here is derived from an EMBL/GenBank/DDBJ whole genome shotgun (WGS) entry which is preliminary data.</text>
</comment>
<dbReference type="AlphaFoldDB" id="A0AAD5UPH8"/>
<evidence type="ECO:0000313" key="1">
    <source>
        <dbReference type="EMBL" id="KAJ3262266.1"/>
    </source>
</evidence>
<keyword evidence="2" id="KW-1185">Reference proteome</keyword>
<dbReference type="EMBL" id="JADGKB010000002">
    <property type="protein sequence ID" value="KAJ3262266.1"/>
    <property type="molecule type" value="Genomic_DNA"/>
</dbReference>
<accession>A0AAD5UPH8</accession>
<organism evidence="1 2">
    <name type="scientific">Boothiomyces macroporosus</name>
    <dbReference type="NCBI Taxonomy" id="261099"/>
    <lineage>
        <taxon>Eukaryota</taxon>
        <taxon>Fungi</taxon>
        <taxon>Fungi incertae sedis</taxon>
        <taxon>Chytridiomycota</taxon>
        <taxon>Chytridiomycota incertae sedis</taxon>
        <taxon>Chytridiomycetes</taxon>
        <taxon>Rhizophydiales</taxon>
        <taxon>Terramycetaceae</taxon>
        <taxon>Boothiomyces</taxon>
    </lineage>
</organism>
<proteinExistence type="predicted"/>
<dbReference type="Proteomes" id="UP001210925">
    <property type="component" value="Unassembled WGS sequence"/>
</dbReference>
<sequence length="197" mass="22040">MQLENPFNEKENLGIGKRADAFTPAAKKTGTPTVRTAKLGLKDLNTPAIKKLGLKDVNTPSMPKKLGLKDLNTPARKVLGSKNVNTPIANTPATKPREKVKHALSNLITETDTTEVVEVEYCPPTAKDVEFVPHPDDILDINLIRKPIFNPYRKEDTEIFDRIYNGKAEFGDLNLYLEFPDIEPEELVIDTTLKLDF</sequence>
<name>A0AAD5UPH8_9FUNG</name>
<gene>
    <name evidence="1" type="ORF">HK103_002679</name>
</gene>